<sequence length="117" mass="12285">MASSIVALRHAAVALNNIADFLEDLNAKDSAPATENQSQETESAPSTDAVVPAAKAEPETPKLSFEDVRGILADIARAGNREGVKALLEKYGASKLSALAPEHYAAILKDAEELKNA</sequence>
<evidence type="ECO:0000313" key="2">
    <source>
        <dbReference type="EMBL" id="SFP36728.1"/>
    </source>
</evidence>
<feature type="compositionally biased region" description="Polar residues" evidence="1">
    <location>
        <begin position="33"/>
        <end position="46"/>
    </location>
</feature>
<evidence type="ECO:0000313" key="3">
    <source>
        <dbReference type="EMBL" id="SFP60420.1"/>
    </source>
</evidence>
<dbReference type="Proteomes" id="UP000243745">
    <property type="component" value="Unassembled WGS sequence"/>
</dbReference>
<evidence type="ECO:0008006" key="5">
    <source>
        <dbReference type="Google" id="ProtNLM"/>
    </source>
</evidence>
<organism evidence="3 4">
    <name type="scientific">Ruminobacter amylophilus</name>
    <dbReference type="NCBI Taxonomy" id="867"/>
    <lineage>
        <taxon>Bacteria</taxon>
        <taxon>Pseudomonadati</taxon>
        <taxon>Pseudomonadota</taxon>
        <taxon>Gammaproteobacteria</taxon>
        <taxon>Aeromonadales</taxon>
        <taxon>Succinivibrionaceae</taxon>
        <taxon>Ruminobacter</taxon>
    </lineage>
</organism>
<reference evidence="3 4" key="1">
    <citation type="submission" date="2016-10" db="EMBL/GenBank/DDBJ databases">
        <authorList>
            <person name="Varghese N."/>
            <person name="Submissions S."/>
        </authorList>
    </citation>
    <scope>NUCLEOTIDE SEQUENCE [LARGE SCALE GENOMIC DNA]</scope>
    <source>
        <strain evidence="3 4">DSM 1361</strain>
    </source>
</reference>
<accession>A0A662ZJV9</accession>
<proteinExistence type="predicted"/>
<protein>
    <recommendedName>
        <fullName evidence="5">rRNA biogenesis protein rrp5</fullName>
    </recommendedName>
</protein>
<keyword evidence="4" id="KW-1185">Reference proteome</keyword>
<evidence type="ECO:0000256" key="1">
    <source>
        <dbReference type="SAM" id="MobiDB-lite"/>
    </source>
</evidence>
<name>A0A662ZJV9_9GAMM</name>
<dbReference type="AlphaFoldDB" id="A0A662ZJV9"/>
<gene>
    <name evidence="2" type="ORF">SAMN02910344_01199</name>
    <name evidence="3" type="ORF">SAMN02910344_01843</name>
</gene>
<dbReference type="EMBL" id="FOXF01000042">
    <property type="protein sequence ID" value="SFP60420.1"/>
    <property type="molecule type" value="Genomic_DNA"/>
</dbReference>
<evidence type="ECO:0000313" key="4">
    <source>
        <dbReference type="Proteomes" id="UP000243745"/>
    </source>
</evidence>
<feature type="region of interest" description="Disordered" evidence="1">
    <location>
        <begin position="29"/>
        <end position="61"/>
    </location>
</feature>
<dbReference type="EMBL" id="FOXF01000018">
    <property type="protein sequence ID" value="SFP36728.1"/>
    <property type="molecule type" value="Genomic_DNA"/>
</dbReference>